<dbReference type="SUPFAM" id="SSF52374">
    <property type="entry name" value="Nucleotidylyl transferase"/>
    <property type="match status" value="1"/>
</dbReference>
<evidence type="ECO:0000256" key="1">
    <source>
        <dbReference type="ARBA" id="ARBA00002121"/>
    </source>
</evidence>
<keyword evidence="12" id="KW-0511">Multifunctional enzyme</keyword>
<dbReference type="NCBIfam" id="NF004163">
    <property type="entry name" value="PRK05627.1-6"/>
    <property type="match status" value="1"/>
</dbReference>
<dbReference type="PANTHER" id="PTHR22749">
    <property type="entry name" value="RIBOFLAVIN KINASE/FMN ADENYLYLTRANSFERASE"/>
    <property type="match status" value="1"/>
</dbReference>
<protein>
    <recommendedName>
        <fullName evidence="15">Riboflavin biosynthesis protein</fullName>
    </recommendedName>
    <domain>
        <recommendedName>
            <fullName evidence="15">Riboflavin kinase</fullName>
            <ecNumber evidence="15">2.7.1.26</ecNumber>
        </recommendedName>
        <alternativeName>
            <fullName evidence="15">Flavokinase</fullName>
        </alternativeName>
    </domain>
    <domain>
        <recommendedName>
            <fullName evidence="15">FMN adenylyltransferase</fullName>
            <ecNumber evidence="15">2.7.7.2</ecNumber>
        </recommendedName>
        <alternativeName>
            <fullName evidence="15">FAD pyrophosphorylase</fullName>
        </alternativeName>
        <alternativeName>
            <fullName evidence="15">FAD synthase</fullName>
        </alternativeName>
    </domain>
</protein>
<evidence type="ECO:0000256" key="6">
    <source>
        <dbReference type="ARBA" id="ARBA00022679"/>
    </source>
</evidence>
<evidence type="ECO:0000256" key="4">
    <source>
        <dbReference type="ARBA" id="ARBA00022630"/>
    </source>
</evidence>
<dbReference type="GO" id="GO:0003919">
    <property type="term" value="F:FMN adenylyltransferase activity"/>
    <property type="evidence" value="ECO:0007669"/>
    <property type="project" value="UniProtKB-UniRule"/>
</dbReference>
<comment type="caution">
    <text evidence="17">The sequence shown here is derived from an EMBL/GenBank/DDBJ whole genome shotgun (WGS) entry which is preliminary data.</text>
</comment>
<sequence>MKIWFGQRRAPDFLQGSAVTIGNFDGVHLGHQHILQQLKRKADELGLPVVVVVFEPQPKEFFAKQNALLQPYRISPLRTKLELLAQTGCVDAVWVLRFNRRFAAMSAQDFIDRLLRQRLNTRYLLIGDDFRFGSGREGCFEMLAACPDMQTERTPSVIVDDIRTSSTAVRQALSDGLLPYARKLSGHDYVLSGKVRHGKKLGRTINAPTANIQLPPHHYPLSGVFVIEADGAFGTRRGVASFGLNPTVSSSSRQKLEVHLFDFDGNLYGCRLNIRFLHKLRDEAKFDSLDDLKEQIRQDIAAARAWLP</sequence>
<keyword evidence="8 15" id="KW-0547">Nucleotide-binding</keyword>
<dbReference type="SUPFAM" id="SSF82114">
    <property type="entry name" value="Riboflavin kinase-like"/>
    <property type="match status" value="1"/>
</dbReference>
<dbReference type="RefSeq" id="WP_237092434.1">
    <property type="nucleotide sequence ID" value="NZ_JAKKDL010000002.1"/>
</dbReference>
<dbReference type="InterPro" id="IPR023465">
    <property type="entry name" value="Riboflavin_kinase_dom_sf"/>
</dbReference>
<dbReference type="InterPro" id="IPR014729">
    <property type="entry name" value="Rossmann-like_a/b/a_fold"/>
</dbReference>
<evidence type="ECO:0000256" key="5">
    <source>
        <dbReference type="ARBA" id="ARBA00022643"/>
    </source>
</evidence>
<evidence type="ECO:0000313" key="18">
    <source>
        <dbReference type="Proteomes" id="UP001201397"/>
    </source>
</evidence>
<evidence type="ECO:0000256" key="7">
    <source>
        <dbReference type="ARBA" id="ARBA00022695"/>
    </source>
</evidence>
<evidence type="ECO:0000256" key="15">
    <source>
        <dbReference type="PIRNR" id="PIRNR004491"/>
    </source>
</evidence>
<name>A0AAW5AHP8_9NEIS</name>
<dbReference type="NCBIfam" id="TIGR00125">
    <property type="entry name" value="cyt_tran_rel"/>
    <property type="match status" value="1"/>
</dbReference>
<dbReference type="GO" id="GO:0006747">
    <property type="term" value="P:FAD biosynthetic process"/>
    <property type="evidence" value="ECO:0007669"/>
    <property type="project" value="UniProtKB-UniRule"/>
</dbReference>
<dbReference type="PANTHER" id="PTHR22749:SF6">
    <property type="entry name" value="RIBOFLAVIN KINASE"/>
    <property type="match status" value="1"/>
</dbReference>
<accession>A0AAW5AHP8</accession>
<proteinExistence type="inferred from homology"/>
<evidence type="ECO:0000256" key="11">
    <source>
        <dbReference type="ARBA" id="ARBA00022840"/>
    </source>
</evidence>
<dbReference type="CDD" id="cd02064">
    <property type="entry name" value="FAD_synthetase_N"/>
    <property type="match status" value="1"/>
</dbReference>
<dbReference type="EC" id="2.7.1.26" evidence="15"/>
<dbReference type="Gene3D" id="3.40.50.620">
    <property type="entry name" value="HUPs"/>
    <property type="match status" value="1"/>
</dbReference>
<dbReference type="GO" id="GO:0009231">
    <property type="term" value="P:riboflavin biosynthetic process"/>
    <property type="evidence" value="ECO:0007669"/>
    <property type="project" value="InterPro"/>
</dbReference>
<dbReference type="NCBIfam" id="NF004159">
    <property type="entry name" value="PRK05627.1-2"/>
    <property type="match status" value="1"/>
</dbReference>
<comment type="pathway">
    <text evidence="3 15">Cofactor biosynthesis; FMN biosynthesis; FMN from riboflavin (ATP route): step 1/1.</text>
</comment>
<evidence type="ECO:0000256" key="8">
    <source>
        <dbReference type="ARBA" id="ARBA00022741"/>
    </source>
</evidence>
<dbReference type="GO" id="GO:0009398">
    <property type="term" value="P:FMN biosynthetic process"/>
    <property type="evidence" value="ECO:0007669"/>
    <property type="project" value="UniProtKB-UniRule"/>
</dbReference>
<keyword evidence="10 15" id="KW-0274">FAD</keyword>
<comment type="pathway">
    <text evidence="2 15">Cofactor biosynthesis; FAD biosynthesis; FAD from FMN: step 1/1.</text>
</comment>
<evidence type="ECO:0000256" key="3">
    <source>
        <dbReference type="ARBA" id="ARBA00005201"/>
    </source>
</evidence>
<evidence type="ECO:0000259" key="16">
    <source>
        <dbReference type="SMART" id="SM00904"/>
    </source>
</evidence>
<dbReference type="InterPro" id="IPR002606">
    <property type="entry name" value="Riboflavin_kinase_bac"/>
</dbReference>
<evidence type="ECO:0000256" key="13">
    <source>
        <dbReference type="ARBA" id="ARBA00047880"/>
    </source>
</evidence>
<dbReference type="SMART" id="SM00904">
    <property type="entry name" value="Flavokinase"/>
    <property type="match status" value="1"/>
</dbReference>
<evidence type="ECO:0000256" key="10">
    <source>
        <dbReference type="ARBA" id="ARBA00022827"/>
    </source>
</evidence>
<reference evidence="17" key="1">
    <citation type="submission" date="2022-01" db="EMBL/GenBank/DDBJ databases">
        <title>Neisseria sp. ZJ104.</title>
        <authorList>
            <person name="Yang C."/>
        </authorList>
    </citation>
    <scope>NUCLEOTIDE SEQUENCE</scope>
    <source>
        <strain evidence="17">ZJ104</strain>
    </source>
</reference>
<evidence type="ECO:0000256" key="2">
    <source>
        <dbReference type="ARBA" id="ARBA00004726"/>
    </source>
</evidence>
<keyword evidence="7 15" id="KW-0548">Nucleotidyltransferase</keyword>
<gene>
    <name evidence="17" type="primary">ribF</name>
    <name evidence="17" type="ORF">L4H06_02745</name>
</gene>
<dbReference type="NCBIfam" id="TIGR00083">
    <property type="entry name" value="ribF"/>
    <property type="match status" value="1"/>
</dbReference>
<evidence type="ECO:0000256" key="14">
    <source>
        <dbReference type="ARBA" id="ARBA00049494"/>
    </source>
</evidence>
<feature type="domain" description="Riboflavin kinase" evidence="16">
    <location>
        <begin position="184"/>
        <end position="308"/>
    </location>
</feature>
<keyword evidence="11 15" id="KW-0067">ATP-binding</keyword>
<comment type="catalytic activity">
    <reaction evidence="14 15">
        <text>FMN + ATP + H(+) = FAD + diphosphate</text>
        <dbReference type="Rhea" id="RHEA:17237"/>
        <dbReference type="ChEBI" id="CHEBI:15378"/>
        <dbReference type="ChEBI" id="CHEBI:30616"/>
        <dbReference type="ChEBI" id="CHEBI:33019"/>
        <dbReference type="ChEBI" id="CHEBI:57692"/>
        <dbReference type="ChEBI" id="CHEBI:58210"/>
        <dbReference type="EC" id="2.7.7.2"/>
    </reaction>
</comment>
<dbReference type="FunFam" id="3.40.50.620:FF:000021">
    <property type="entry name" value="Riboflavin biosynthesis protein"/>
    <property type="match status" value="1"/>
</dbReference>
<keyword evidence="6 15" id="KW-0808">Transferase</keyword>
<dbReference type="EMBL" id="JAKKDL010000002">
    <property type="protein sequence ID" value="MCF7529151.1"/>
    <property type="molecule type" value="Genomic_DNA"/>
</dbReference>
<dbReference type="EC" id="2.7.7.2" evidence="15"/>
<keyword evidence="4 15" id="KW-0285">Flavoprotein</keyword>
<comment type="similarity">
    <text evidence="15">Belongs to the ribF family.</text>
</comment>
<evidence type="ECO:0000313" key="17">
    <source>
        <dbReference type="EMBL" id="MCF7529151.1"/>
    </source>
</evidence>
<dbReference type="AlphaFoldDB" id="A0AAW5AHP8"/>
<comment type="function">
    <text evidence="1">Catalyzes the phosphorylation of riboflavin to FMN followed by the adenylation of FMN to FAD.</text>
</comment>
<dbReference type="InterPro" id="IPR023468">
    <property type="entry name" value="Riboflavin_kinase"/>
</dbReference>
<dbReference type="Proteomes" id="UP001201397">
    <property type="component" value="Unassembled WGS sequence"/>
</dbReference>
<evidence type="ECO:0000256" key="12">
    <source>
        <dbReference type="ARBA" id="ARBA00023268"/>
    </source>
</evidence>
<evidence type="ECO:0000256" key="9">
    <source>
        <dbReference type="ARBA" id="ARBA00022777"/>
    </source>
</evidence>
<dbReference type="InterPro" id="IPR015865">
    <property type="entry name" value="Riboflavin_kinase_bac/euk"/>
</dbReference>
<dbReference type="InterPro" id="IPR004821">
    <property type="entry name" value="Cyt_trans-like"/>
</dbReference>
<dbReference type="Gene3D" id="2.40.30.30">
    <property type="entry name" value="Riboflavin kinase-like"/>
    <property type="match status" value="1"/>
</dbReference>
<dbReference type="PIRSF" id="PIRSF004491">
    <property type="entry name" value="FAD_Synth"/>
    <property type="match status" value="1"/>
</dbReference>
<dbReference type="GO" id="GO:0005524">
    <property type="term" value="F:ATP binding"/>
    <property type="evidence" value="ECO:0007669"/>
    <property type="project" value="UniProtKB-UniRule"/>
</dbReference>
<keyword evidence="5 15" id="KW-0288">FMN</keyword>
<organism evidence="17 18">
    <name type="scientific">Neisseria lisongii</name>
    <dbReference type="NCBI Taxonomy" id="2912188"/>
    <lineage>
        <taxon>Bacteria</taxon>
        <taxon>Pseudomonadati</taxon>
        <taxon>Pseudomonadota</taxon>
        <taxon>Betaproteobacteria</taxon>
        <taxon>Neisseriales</taxon>
        <taxon>Neisseriaceae</taxon>
        <taxon>Neisseria</taxon>
    </lineage>
</organism>
<dbReference type="GO" id="GO:0008531">
    <property type="term" value="F:riboflavin kinase activity"/>
    <property type="evidence" value="ECO:0007669"/>
    <property type="project" value="UniProtKB-UniRule"/>
</dbReference>
<keyword evidence="9 15" id="KW-0418">Kinase</keyword>
<dbReference type="InterPro" id="IPR015864">
    <property type="entry name" value="FAD_synthase"/>
</dbReference>
<dbReference type="Pfam" id="PF06574">
    <property type="entry name" value="FAD_syn"/>
    <property type="match status" value="1"/>
</dbReference>
<comment type="catalytic activity">
    <reaction evidence="13 15">
        <text>riboflavin + ATP = FMN + ADP + H(+)</text>
        <dbReference type="Rhea" id="RHEA:14357"/>
        <dbReference type="ChEBI" id="CHEBI:15378"/>
        <dbReference type="ChEBI" id="CHEBI:30616"/>
        <dbReference type="ChEBI" id="CHEBI:57986"/>
        <dbReference type="ChEBI" id="CHEBI:58210"/>
        <dbReference type="ChEBI" id="CHEBI:456216"/>
        <dbReference type="EC" id="2.7.1.26"/>
    </reaction>
</comment>
<dbReference type="Pfam" id="PF01687">
    <property type="entry name" value="Flavokinase"/>
    <property type="match status" value="1"/>
</dbReference>